<dbReference type="GeneID" id="24722029"/>
<accession>A0A0A0RPN5</accession>
<reference evidence="1 2" key="1">
    <citation type="submission" date="2014-09" db="EMBL/GenBank/DDBJ databases">
        <title>Genome of Escherichia coli infecting bacteriophage vB_EcoM-VpaE1.</title>
        <authorList>
            <person name="Truncaite L."/>
            <person name="Simoliunas E."/>
            <person name="Zajanckauskaite A."/>
            <person name="Kaliniene L."/>
            <person name="Vilkaityte M."/>
            <person name="Meskys R."/>
        </authorList>
    </citation>
    <scope>NUCLEOTIDE SEQUENCE [LARGE SCALE GENOMIC DNA]</scope>
    <source>
        <strain evidence="1">VpaE1</strain>
    </source>
</reference>
<evidence type="ECO:0000313" key="2">
    <source>
        <dbReference type="Proteomes" id="UP000030212"/>
    </source>
</evidence>
<name>A0A0A0RPN5_9CAUD</name>
<organism evidence="1 2">
    <name type="scientific">Escherichia phage vB_EcoM-VpaE1</name>
    <dbReference type="NCBI Taxonomy" id="1555238"/>
    <lineage>
        <taxon>Viruses</taxon>
        <taxon>Duplodnaviria</taxon>
        <taxon>Heunggongvirae</taxon>
        <taxon>Uroviricota</taxon>
        <taxon>Caudoviricetes</taxon>
        <taxon>Andersonviridae</taxon>
        <taxon>Ounavirinae</taxon>
        <taxon>Felixounavirus</taxon>
        <taxon>Felixounavirus VpaE1</taxon>
    </lineage>
</organism>
<dbReference type="KEGG" id="vg:24722029"/>
<proteinExistence type="predicted"/>
<evidence type="ECO:0000313" key="1">
    <source>
        <dbReference type="EMBL" id="AIW02292.1"/>
    </source>
</evidence>
<dbReference type="Proteomes" id="UP000030212">
    <property type="component" value="Genome"/>
</dbReference>
<keyword evidence="2" id="KW-1185">Reference proteome</keyword>
<gene>
    <name evidence="1" type="ORF">VpaE1_032</name>
</gene>
<dbReference type="RefSeq" id="YP_009147301.1">
    <property type="nucleotide sequence ID" value="NC_027337.1"/>
</dbReference>
<dbReference type="OrthoDB" id="10061at10239"/>
<protein>
    <submittedName>
        <fullName evidence="1">Uncharacterized protein</fullName>
    </submittedName>
</protein>
<dbReference type="EMBL" id="KM657822">
    <property type="protein sequence ID" value="AIW02292.1"/>
    <property type="molecule type" value="Genomic_DNA"/>
</dbReference>
<sequence length="181" mass="20832">MAKVKEHDKIILYVKQNPSKSVEAVVTHISHNGTVYFRPLKNLDFDTTPNHTFSTSARLCAGTVYSTAEIDSLSFTGAYKNFIEIALKDSEESFKFFMETNKGCYTHVMPVYKKVDTELTSKCEEISSDLKERKTAIQNAIYIIERNHLEVLFRDMLKAGFTPNEITRETQRQFRNAMVKE</sequence>